<sequence length="94" mass="10548">MVSVRPTTRVLKTLNGSDKLPPRTAAAYRCATRVDDPDTQVNYLREAVSHAQEELALATYIQKRFDQGIFERHRSFADPIFESRDTARPAGAAL</sequence>
<proteinExistence type="predicted"/>
<dbReference type="RefSeq" id="WP_070472274.1">
    <property type="nucleotide sequence ID" value="NZ_CAUPJD010000008.1"/>
</dbReference>
<evidence type="ECO:0000313" key="2">
    <source>
        <dbReference type="Proteomes" id="UP000523682"/>
    </source>
</evidence>
<keyword evidence="2" id="KW-1185">Reference proteome</keyword>
<evidence type="ECO:0000313" key="1">
    <source>
        <dbReference type="EMBL" id="MBA5244770.1"/>
    </source>
</evidence>
<organism evidence="1 2">
    <name type="scientific">Corynebacterium haemomassiliense</name>
    <dbReference type="NCBI Taxonomy" id="2754726"/>
    <lineage>
        <taxon>Bacteria</taxon>
        <taxon>Bacillati</taxon>
        <taxon>Actinomycetota</taxon>
        <taxon>Actinomycetes</taxon>
        <taxon>Mycobacteriales</taxon>
        <taxon>Corynebacteriaceae</taxon>
        <taxon>Corynebacterium</taxon>
    </lineage>
</organism>
<accession>A0A7W2EBP3</accession>
<gene>
    <name evidence="1" type="ORF">H0193_08115</name>
</gene>
<dbReference type="EMBL" id="JACDTZ010000001">
    <property type="protein sequence ID" value="MBA5244770.1"/>
    <property type="molecule type" value="Genomic_DNA"/>
</dbReference>
<name>A0A7W2EBP3_9CORY</name>
<dbReference type="Proteomes" id="UP000523682">
    <property type="component" value="Unassembled WGS sequence"/>
</dbReference>
<dbReference type="AlphaFoldDB" id="A0A7W2EBP3"/>
<reference evidence="1 2" key="1">
    <citation type="submission" date="2020-07" db="EMBL/GenBank/DDBJ databases">
        <title>Draft genome and description of Corynebacterium haemomassiliense strain Marseile-Q3615 sp. nov.</title>
        <authorList>
            <person name="Boxberger M."/>
            <person name="La Scola B."/>
        </authorList>
    </citation>
    <scope>NUCLEOTIDE SEQUENCE [LARGE SCALE GENOMIC DNA]</scope>
    <source>
        <strain evidence="1 2">Marseille-Q3615</strain>
    </source>
</reference>
<protein>
    <submittedName>
        <fullName evidence="1">Uncharacterized protein</fullName>
    </submittedName>
</protein>
<comment type="caution">
    <text evidence="1">The sequence shown here is derived from an EMBL/GenBank/DDBJ whole genome shotgun (WGS) entry which is preliminary data.</text>
</comment>